<dbReference type="CDD" id="cd00371">
    <property type="entry name" value="HMA"/>
    <property type="match status" value="1"/>
</dbReference>
<dbReference type="FunFam" id="3.30.70.100:FF:000001">
    <property type="entry name" value="ATPase copper transporting beta"/>
    <property type="match status" value="1"/>
</dbReference>
<evidence type="ECO:0000259" key="2">
    <source>
        <dbReference type="PROSITE" id="PS50846"/>
    </source>
</evidence>
<dbReference type="SUPFAM" id="SSF55008">
    <property type="entry name" value="HMA, heavy metal-associated domain"/>
    <property type="match status" value="1"/>
</dbReference>
<dbReference type="PROSITE" id="PS50846">
    <property type="entry name" value="HMA_2"/>
    <property type="match status" value="1"/>
</dbReference>
<organism evidence="3 4">
    <name type="scientific">Candidatus Nomurabacteria bacterium GW2011_GWA1_46_11</name>
    <dbReference type="NCBI Taxonomy" id="1618732"/>
    <lineage>
        <taxon>Bacteria</taxon>
        <taxon>Candidatus Nomuraibacteriota</taxon>
    </lineage>
</organism>
<dbReference type="Gene3D" id="3.30.70.100">
    <property type="match status" value="1"/>
</dbReference>
<dbReference type="PANTHER" id="PTHR46594">
    <property type="entry name" value="P-TYPE CATION-TRANSPORTING ATPASE"/>
    <property type="match status" value="1"/>
</dbReference>
<protein>
    <submittedName>
        <fullName evidence="3">Heavy metal translocating P-type ATPase</fullName>
    </submittedName>
</protein>
<dbReference type="EMBL" id="LCLS01000029">
    <property type="protein sequence ID" value="KKU20753.1"/>
    <property type="molecule type" value="Genomic_DNA"/>
</dbReference>
<comment type="caution">
    <text evidence="3">The sequence shown here is derived from an EMBL/GenBank/DDBJ whole genome shotgun (WGS) entry which is preliminary data.</text>
</comment>
<gene>
    <name evidence="3" type="ORF">UX31_C0029G0007</name>
</gene>
<proteinExistence type="predicted"/>
<sequence length="73" mass="7796">MNSTLKTITLKISGMHCSACALNIDLDLEELPGVKNSKTNYAKSETEVEFDPALITPPILISAIAKTGYGVVD</sequence>
<keyword evidence="1" id="KW-0479">Metal-binding</keyword>
<accession>A0A0G1QSM2</accession>
<dbReference type="InterPro" id="IPR036163">
    <property type="entry name" value="HMA_dom_sf"/>
</dbReference>
<dbReference type="InterPro" id="IPR006121">
    <property type="entry name" value="HMA_dom"/>
</dbReference>
<dbReference type="AlphaFoldDB" id="A0A0G1QSM2"/>
<dbReference type="GO" id="GO:0046872">
    <property type="term" value="F:metal ion binding"/>
    <property type="evidence" value="ECO:0007669"/>
    <property type="project" value="UniProtKB-KW"/>
</dbReference>
<feature type="domain" description="HMA" evidence="2">
    <location>
        <begin position="6"/>
        <end position="72"/>
    </location>
</feature>
<name>A0A0G1QSM2_9BACT</name>
<dbReference type="Proteomes" id="UP000034107">
    <property type="component" value="Unassembled WGS sequence"/>
</dbReference>
<evidence type="ECO:0000256" key="1">
    <source>
        <dbReference type="ARBA" id="ARBA00022723"/>
    </source>
</evidence>
<evidence type="ECO:0000313" key="3">
    <source>
        <dbReference type="EMBL" id="KKU20753.1"/>
    </source>
</evidence>
<dbReference type="Pfam" id="PF00403">
    <property type="entry name" value="HMA"/>
    <property type="match status" value="1"/>
</dbReference>
<dbReference type="PANTHER" id="PTHR46594:SF4">
    <property type="entry name" value="P-TYPE CATION-TRANSPORTING ATPASE"/>
    <property type="match status" value="1"/>
</dbReference>
<evidence type="ECO:0000313" key="4">
    <source>
        <dbReference type="Proteomes" id="UP000034107"/>
    </source>
</evidence>
<reference evidence="3 4" key="1">
    <citation type="journal article" date="2015" name="Nature">
        <title>rRNA introns, odd ribosomes, and small enigmatic genomes across a large radiation of phyla.</title>
        <authorList>
            <person name="Brown C.T."/>
            <person name="Hug L.A."/>
            <person name="Thomas B.C."/>
            <person name="Sharon I."/>
            <person name="Castelle C.J."/>
            <person name="Singh A."/>
            <person name="Wilkins M.J."/>
            <person name="Williams K.H."/>
            <person name="Banfield J.F."/>
        </authorList>
    </citation>
    <scope>NUCLEOTIDE SEQUENCE [LARGE SCALE GENOMIC DNA]</scope>
</reference>